<dbReference type="Proteomes" id="UP000552709">
    <property type="component" value="Unassembled WGS sequence"/>
</dbReference>
<evidence type="ECO:0000313" key="1">
    <source>
        <dbReference type="EMBL" id="MBB5366307.1"/>
    </source>
</evidence>
<name>A0A7W8JZX8_9DEIO</name>
<sequence length="92" mass="10420">MVFLLPTLLEARKSRRAALVGIMGTALARDLKDTHSRLYYCKVIRQAWQAEIEGRSGLQALAAQLQCLEVDRREWKDLRSRAALLAARLRAA</sequence>
<reference evidence="1 2" key="1">
    <citation type="submission" date="2020-08" db="EMBL/GenBank/DDBJ databases">
        <title>Genomic Encyclopedia of Type Strains, Phase IV (KMG-IV): sequencing the most valuable type-strain genomes for metagenomic binning, comparative biology and taxonomic classification.</title>
        <authorList>
            <person name="Goeker M."/>
        </authorList>
    </citation>
    <scope>NUCLEOTIDE SEQUENCE [LARGE SCALE GENOMIC DNA]</scope>
    <source>
        <strain evidence="1 2">DSM 27939</strain>
    </source>
</reference>
<keyword evidence="2" id="KW-1185">Reference proteome</keyword>
<dbReference type="AlphaFoldDB" id="A0A7W8JZX8"/>
<gene>
    <name evidence="1" type="ORF">HNQ08_005436</name>
</gene>
<dbReference type="EMBL" id="JACHFL010000035">
    <property type="protein sequence ID" value="MBB5366307.1"/>
    <property type="molecule type" value="Genomic_DNA"/>
</dbReference>
<organism evidence="1 2">
    <name type="scientific">Deinococcus humi</name>
    <dbReference type="NCBI Taxonomy" id="662880"/>
    <lineage>
        <taxon>Bacteria</taxon>
        <taxon>Thermotogati</taxon>
        <taxon>Deinococcota</taxon>
        <taxon>Deinococci</taxon>
        <taxon>Deinococcales</taxon>
        <taxon>Deinococcaceae</taxon>
        <taxon>Deinococcus</taxon>
    </lineage>
</organism>
<proteinExistence type="predicted"/>
<protein>
    <submittedName>
        <fullName evidence="1">Uncharacterized protein</fullName>
    </submittedName>
</protein>
<accession>A0A7W8JZX8</accession>
<dbReference type="RefSeq" id="WP_184138231.1">
    <property type="nucleotide sequence ID" value="NZ_JACHFL010000035.1"/>
</dbReference>
<evidence type="ECO:0000313" key="2">
    <source>
        <dbReference type="Proteomes" id="UP000552709"/>
    </source>
</evidence>
<comment type="caution">
    <text evidence="1">The sequence shown here is derived from an EMBL/GenBank/DDBJ whole genome shotgun (WGS) entry which is preliminary data.</text>
</comment>